<organism evidence="2">
    <name type="scientific">freshwater metagenome</name>
    <dbReference type="NCBI Taxonomy" id="449393"/>
    <lineage>
        <taxon>unclassified sequences</taxon>
        <taxon>metagenomes</taxon>
        <taxon>ecological metagenomes</taxon>
    </lineage>
</organism>
<accession>A0A6J6NX38</accession>
<protein>
    <submittedName>
        <fullName evidence="2">Unannotated protein</fullName>
    </submittedName>
</protein>
<dbReference type="InterPro" id="IPR037401">
    <property type="entry name" value="SnoaL-like"/>
</dbReference>
<dbReference type="SUPFAM" id="SSF54427">
    <property type="entry name" value="NTF2-like"/>
    <property type="match status" value="1"/>
</dbReference>
<name>A0A6J6NX38_9ZZZZ</name>
<dbReference type="AlphaFoldDB" id="A0A6J6NX38"/>
<sequence>MKNLRQSPDTHQVVLDAIRRLDDAFRDRDVDAAVACFSPEGAFYGDDLVEHAHGADDLRSFLAEMFEEAYTIGWDVRDTWARRHGDVLWFVAEVRAVMSYEVGLMEHVPFRISGILRRHRGQWRFELFDGTQPADATRELLVTA</sequence>
<reference evidence="2" key="1">
    <citation type="submission" date="2020-05" db="EMBL/GenBank/DDBJ databases">
        <authorList>
            <person name="Chiriac C."/>
            <person name="Salcher M."/>
            <person name="Ghai R."/>
            <person name="Kavagutti S V."/>
        </authorList>
    </citation>
    <scope>NUCLEOTIDE SEQUENCE</scope>
</reference>
<proteinExistence type="predicted"/>
<feature type="domain" description="SnoaL-like" evidence="1">
    <location>
        <begin position="14"/>
        <end position="125"/>
    </location>
</feature>
<evidence type="ECO:0000313" key="2">
    <source>
        <dbReference type="EMBL" id="CAB4689228.1"/>
    </source>
</evidence>
<dbReference type="Pfam" id="PF13474">
    <property type="entry name" value="SnoaL_3"/>
    <property type="match status" value="1"/>
</dbReference>
<dbReference type="Gene3D" id="3.10.450.50">
    <property type="match status" value="1"/>
</dbReference>
<evidence type="ECO:0000259" key="1">
    <source>
        <dbReference type="Pfam" id="PF13474"/>
    </source>
</evidence>
<dbReference type="InterPro" id="IPR032710">
    <property type="entry name" value="NTF2-like_dom_sf"/>
</dbReference>
<dbReference type="EMBL" id="CAEZXR010000021">
    <property type="protein sequence ID" value="CAB4689228.1"/>
    <property type="molecule type" value="Genomic_DNA"/>
</dbReference>
<gene>
    <name evidence="2" type="ORF">UFOPK2579_00295</name>
</gene>